<accession>A0ABW2YB51</accession>
<reference evidence="2" key="1">
    <citation type="journal article" date="2019" name="Int. J. Syst. Evol. Microbiol.">
        <title>The Global Catalogue of Microorganisms (GCM) 10K type strain sequencing project: providing services to taxonomists for standard genome sequencing and annotation.</title>
        <authorList>
            <consortium name="The Broad Institute Genomics Platform"/>
            <consortium name="The Broad Institute Genome Sequencing Center for Infectious Disease"/>
            <person name="Wu L."/>
            <person name="Ma J."/>
        </authorList>
    </citation>
    <scope>NUCLEOTIDE SEQUENCE [LARGE SCALE GENOMIC DNA]</scope>
    <source>
        <strain evidence="2">CCUG 55585</strain>
    </source>
</reference>
<proteinExistence type="predicted"/>
<keyword evidence="2" id="KW-1185">Reference proteome</keyword>
<evidence type="ECO:0000313" key="2">
    <source>
        <dbReference type="Proteomes" id="UP001597110"/>
    </source>
</evidence>
<organism evidence="1 2">
    <name type="scientific">Lysobacter brunescens</name>
    <dbReference type="NCBI Taxonomy" id="262323"/>
    <lineage>
        <taxon>Bacteria</taxon>
        <taxon>Pseudomonadati</taxon>
        <taxon>Pseudomonadota</taxon>
        <taxon>Gammaproteobacteria</taxon>
        <taxon>Lysobacterales</taxon>
        <taxon>Lysobacteraceae</taxon>
        <taxon>Lysobacter</taxon>
    </lineage>
</organism>
<name>A0ABW2YB51_9GAMM</name>
<sequence length="199" mass="21978">MALGAVFKDVEAGEIQGEEQMTRIAALAMCVLVLAALPAQAKKLNMVAVPEAQAHCAAEAADGAYCYEWKLVADPALRIVSSGYEDGGSVIVYRRDARGRYRHLAEILPALRDSRYPGQLFWGYSWDIEDIEVVTHGRRIRMMATFDHPELDRMLAGEITTPETRALVLFVGKTTQPEMKLASVRFRELPVDALVSSAP</sequence>
<gene>
    <name evidence="1" type="ORF">ACFQ0E_02085</name>
</gene>
<comment type="caution">
    <text evidence="1">The sequence shown here is derived from an EMBL/GenBank/DDBJ whole genome shotgun (WGS) entry which is preliminary data.</text>
</comment>
<dbReference type="RefSeq" id="WP_386822044.1">
    <property type="nucleotide sequence ID" value="NZ_JBHTIF010000001.1"/>
</dbReference>
<protein>
    <submittedName>
        <fullName evidence="1">Uncharacterized protein</fullName>
    </submittedName>
</protein>
<dbReference type="Proteomes" id="UP001597110">
    <property type="component" value="Unassembled WGS sequence"/>
</dbReference>
<evidence type="ECO:0000313" key="1">
    <source>
        <dbReference type="EMBL" id="MFD0724380.1"/>
    </source>
</evidence>
<dbReference type="EMBL" id="JBHTIF010000001">
    <property type="protein sequence ID" value="MFD0724380.1"/>
    <property type="molecule type" value="Genomic_DNA"/>
</dbReference>